<feature type="region of interest" description="Disordered" evidence="1">
    <location>
        <begin position="1"/>
        <end position="42"/>
    </location>
</feature>
<proteinExistence type="predicted"/>
<feature type="compositionally biased region" description="Basic and acidic residues" evidence="1">
    <location>
        <begin position="12"/>
        <end position="39"/>
    </location>
</feature>
<keyword evidence="3" id="KW-1185">Reference proteome</keyword>
<dbReference type="Proteomes" id="UP001201980">
    <property type="component" value="Unassembled WGS sequence"/>
</dbReference>
<dbReference type="AlphaFoldDB" id="A0AAD5RMR8"/>
<feature type="compositionally biased region" description="Basic and acidic residues" evidence="1">
    <location>
        <begin position="292"/>
        <end position="308"/>
    </location>
</feature>
<evidence type="ECO:0000256" key="1">
    <source>
        <dbReference type="SAM" id="MobiDB-lite"/>
    </source>
</evidence>
<sequence length="411" mass="46381">MPIFKEQRRRIAREAAKEAKFRDKENHINTHNMGEKQRPPPETFPLIVDFNYGRLPERCACARDFVFPGKNTTASRDLNKKPNRIIVAQPGPKPHSREYRGLYLPDEEQGRRSWNGASQARPGNGPWGRPISNTCFRVLRCSMGVLEKAEKLPRRLVFDDKRAKPTPERLLCETCRRGAAQRRREGEKVGGRKLGVGRKEEWPDYQVDAEFAEAEVRNGGLARAHGLGAEPWEKTLEKEETEGGDSKLWKVVKQAEEKGTYDAGFGFGDVLRDEPAFTIRVLGKKGKGKGKGKGEKKVEGGDDRSAERSDALTLEIDPSAEFRGNSDMWCLEWRGIRRRSSIASLDAFASYNPEWPSGTPGTVDWWTRASRDWFADETSSEPAMSLDGTWDIISEVESWGVVEDNISEGEV</sequence>
<reference evidence="2" key="1">
    <citation type="submission" date="2022-07" db="EMBL/GenBank/DDBJ databases">
        <title>Draft genome sequence of Zalerion maritima ATCC 34329, a (micro)plastics degrading marine fungus.</title>
        <authorList>
            <person name="Paco A."/>
            <person name="Goncalves M.F.M."/>
            <person name="Rocha-Santos T.A.P."/>
            <person name="Alves A."/>
        </authorList>
    </citation>
    <scope>NUCLEOTIDE SEQUENCE</scope>
    <source>
        <strain evidence="2">ATCC 34329</strain>
    </source>
</reference>
<name>A0AAD5RMR8_9PEZI</name>
<protein>
    <submittedName>
        <fullName evidence="2">Uncharacterized protein</fullName>
    </submittedName>
</protein>
<evidence type="ECO:0000313" key="3">
    <source>
        <dbReference type="Proteomes" id="UP001201980"/>
    </source>
</evidence>
<gene>
    <name evidence="2" type="ORF">MKZ38_003427</name>
</gene>
<comment type="caution">
    <text evidence="2">The sequence shown here is derived from an EMBL/GenBank/DDBJ whole genome shotgun (WGS) entry which is preliminary data.</text>
</comment>
<feature type="region of interest" description="Disordered" evidence="1">
    <location>
        <begin position="108"/>
        <end position="127"/>
    </location>
</feature>
<evidence type="ECO:0000313" key="2">
    <source>
        <dbReference type="EMBL" id="KAJ2899071.1"/>
    </source>
</evidence>
<organism evidence="2 3">
    <name type="scientific">Zalerion maritima</name>
    <dbReference type="NCBI Taxonomy" id="339359"/>
    <lineage>
        <taxon>Eukaryota</taxon>
        <taxon>Fungi</taxon>
        <taxon>Dikarya</taxon>
        <taxon>Ascomycota</taxon>
        <taxon>Pezizomycotina</taxon>
        <taxon>Sordariomycetes</taxon>
        <taxon>Lulworthiomycetidae</taxon>
        <taxon>Lulworthiales</taxon>
        <taxon>Lulworthiaceae</taxon>
        <taxon>Zalerion</taxon>
    </lineage>
</organism>
<dbReference type="EMBL" id="JAKWBI020000208">
    <property type="protein sequence ID" value="KAJ2899071.1"/>
    <property type="molecule type" value="Genomic_DNA"/>
</dbReference>
<feature type="region of interest" description="Disordered" evidence="1">
    <location>
        <begin position="284"/>
        <end position="308"/>
    </location>
</feature>
<accession>A0AAD5RMR8</accession>